<gene>
    <name evidence="2" type="ORF">DFP89_1712</name>
</gene>
<reference evidence="2 3" key="1">
    <citation type="submission" date="2018-07" db="EMBL/GenBank/DDBJ databases">
        <title>Genomic Encyclopedia of Type Strains, Phase III (KMG-III): the genomes of soil and plant-associated and newly described type strains.</title>
        <authorList>
            <person name="Whitman W."/>
        </authorList>
    </citation>
    <scope>NUCLEOTIDE SEQUENCE [LARGE SCALE GENOMIC DNA]</scope>
    <source>
        <strain evidence="2 3">CECT 8525</strain>
    </source>
</reference>
<dbReference type="RefSeq" id="WP_114351026.1">
    <property type="nucleotide sequence ID" value="NZ_QPJL01000071.1"/>
</dbReference>
<dbReference type="OrthoDB" id="7781907at2"/>
<protein>
    <submittedName>
        <fullName evidence="2">Uncharacterized protein</fullName>
    </submittedName>
</protein>
<dbReference type="EMBL" id="QPJL01000071">
    <property type="protein sequence ID" value="RCW77572.1"/>
    <property type="molecule type" value="Genomic_DNA"/>
</dbReference>
<dbReference type="AlphaFoldDB" id="A0A368YBJ9"/>
<accession>A0A368YBJ9</accession>
<evidence type="ECO:0000256" key="1">
    <source>
        <dbReference type="SAM" id="MobiDB-lite"/>
    </source>
</evidence>
<evidence type="ECO:0000313" key="2">
    <source>
        <dbReference type="EMBL" id="RCW77572.1"/>
    </source>
</evidence>
<keyword evidence="3" id="KW-1185">Reference proteome</keyword>
<feature type="region of interest" description="Disordered" evidence="1">
    <location>
        <begin position="1"/>
        <end position="47"/>
    </location>
</feature>
<name>A0A368YBJ9_9RHOB</name>
<organism evidence="2 3">
    <name type="scientific">Paracoccus lutimaris</name>
    <dbReference type="NCBI Taxonomy" id="1490030"/>
    <lineage>
        <taxon>Bacteria</taxon>
        <taxon>Pseudomonadati</taxon>
        <taxon>Pseudomonadota</taxon>
        <taxon>Alphaproteobacteria</taxon>
        <taxon>Rhodobacterales</taxon>
        <taxon>Paracoccaceae</taxon>
        <taxon>Paracoccus</taxon>
    </lineage>
</organism>
<comment type="caution">
    <text evidence="2">The sequence shown here is derived from an EMBL/GenBank/DDBJ whole genome shotgun (WGS) entry which is preliminary data.</text>
</comment>
<proteinExistence type="predicted"/>
<sequence length="147" mass="15608">MQEPEIDNGRLNDVSTEGADGLSLPDLSDLMQAGGAGEGADHQIDPEFPTTQAALEQAWSEYAACDRRAAEAGFAATDAGRAAMAEMDRIQHRIRDLETGLAARSAGNLAELRLKIAMLSLDGALRPEFEAGVLADAMRLLAARERG</sequence>
<evidence type="ECO:0000313" key="3">
    <source>
        <dbReference type="Proteomes" id="UP000253345"/>
    </source>
</evidence>
<dbReference type="Proteomes" id="UP000253345">
    <property type="component" value="Unassembled WGS sequence"/>
</dbReference>